<evidence type="ECO:0000256" key="10">
    <source>
        <dbReference type="ARBA" id="ARBA00023012"/>
    </source>
</evidence>
<dbReference type="InterPro" id="IPR010559">
    <property type="entry name" value="Sig_transdc_His_kin_internal"/>
</dbReference>
<evidence type="ECO:0000256" key="5">
    <source>
        <dbReference type="ARBA" id="ARBA00022692"/>
    </source>
</evidence>
<keyword evidence="10" id="KW-0902">Two-component regulatory system</keyword>
<evidence type="ECO:0000256" key="6">
    <source>
        <dbReference type="ARBA" id="ARBA00022741"/>
    </source>
</evidence>
<comment type="caution">
    <text evidence="14">The sequence shown here is derived from an EMBL/GenBank/DDBJ whole genome shotgun (WGS) entry which is preliminary data.</text>
</comment>
<keyword evidence="9 12" id="KW-1133">Transmembrane helix</keyword>
<evidence type="ECO:0000256" key="8">
    <source>
        <dbReference type="ARBA" id="ARBA00022840"/>
    </source>
</evidence>
<keyword evidence="5 12" id="KW-0812">Transmembrane</keyword>
<dbReference type="PANTHER" id="PTHR34220">
    <property type="entry name" value="SENSOR HISTIDINE KINASE YPDA"/>
    <property type="match status" value="1"/>
</dbReference>
<keyword evidence="6" id="KW-0547">Nucleotide-binding</keyword>
<comment type="subcellular location">
    <subcellularLocation>
        <location evidence="1">Cell membrane</location>
        <topology evidence="1">Multi-pass membrane protein</topology>
    </subcellularLocation>
</comment>
<accession>A0A329LTV6</accession>
<organism evidence="14 15">
    <name type="scientific">Paenibacillus contaminans</name>
    <dbReference type="NCBI Taxonomy" id="450362"/>
    <lineage>
        <taxon>Bacteria</taxon>
        <taxon>Bacillati</taxon>
        <taxon>Bacillota</taxon>
        <taxon>Bacilli</taxon>
        <taxon>Bacillales</taxon>
        <taxon>Paenibacillaceae</taxon>
        <taxon>Paenibacillus</taxon>
    </lineage>
</organism>
<keyword evidence="4" id="KW-0808">Transferase</keyword>
<dbReference type="InterPro" id="IPR050640">
    <property type="entry name" value="Bact_2-comp_sensor_kinase"/>
</dbReference>
<dbReference type="InterPro" id="IPR003660">
    <property type="entry name" value="HAMP_dom"/>
</dbReference>
<dbReference type="AlphaFoldDB" id="A0A329LTV6"/>
<keyword evidence="3" id="KW-0597">Phosphoprotein</keyword>
<evidence type="ECO:0000256" key="12">
    <source>
        <dbReference type="SAM" id="Phobius"/>
    </source>
</evidence>
<gene>
    <name evidence="14" type="ORF">DQG23_37590</name>
</gene>
<evidence type="ECO:0000256" key="9">
    <source>
        <dbReference type="ARBA" id="ARBA00022989"/>
    </source>
</evidence>
<dbReference type="SMART" id="SM00304">
    <property type="entry name" value="HAMP"/>
    <property type="match status" value="1"/>
</dbReference>
<evidence type="ECO:0000256" key="3">
    <source>
        <dbReference type="ARBA" id="ARBA00022553"/>
    </source>
</evidence>
<sequence>MRRRMIRSSIRNKLVLFLLAATIVPITTSIFITYFYTKQSVINETKSTNSSLIYQGQTNIVNYLNIIQQTSLFVYNDPKLFDIVEHGLTDYLSDKEVFRGMQVMSHSIKEIYQVYLHVAKSNRSHLILNDRTRSEAIDSEHIPELEPGQAWLEPSHRSHDYGLNPFTPEYVPPATVITLHRSIYDVASKQVLGTLSIDVNLDVIASISEQLYTKSGEELYILDDKGTVVYGPREEQIGRVLEDRWVPYMLGLPEPKGSFEWKGGDFKGIQLYERMSTPYMNWTLVKRISDEALYQSARQITLINSLVYSLFLVVVIAATVYISFRFTNPIRKLIGYINKIQSGHLNVAIDLTGGDEFGVLARRFRLMMQTLNDMILREYRLELANKTNELKALQAQINPHFLNNALQSIGTLALQQDQRKIYSLISSLGKMMRYGMNTNDTVVPLTMEADYVKAYLELQKQRFGEGLQYRFELEPDAAAVKVPKMILQPIVENYFKHGFDSPERDGSILIAAKISGDGRMRIDVSDNGRGMPQDTLAALQHKLDTSWQARFDGEESIGLLNVLARLKLYFNDHARIELENVVPHGMKVILWIPLNQGGTGVESTDR</sequence>
<dbReference type="GO" id="GO:0005886">
    <property type="term" value="C:plasma membrane"/>
    <property type="evidence" value="ECO:0007669"/>
    <property type="project" value="UniProtKB-SubCell"/>
</dbReference>
<dbReference type="EMBL" id="QMFB01000042">
    <property type="protein sequence ID" value="RAV10596.1"/>
    <property type="molecule type" value="Genomic_DNA"/>
</dbReference>
<evidence type="ECO:0000256" key="2">
    <source>
        <dbReference type="ARBA" id="ARBA00022475"/>
    </source>
</evidence>
<dbReference type="InterPro" id="IPR003594">
    <property type="entry name" value="HATPase_dom"/>
</dbReference>
<dbReference type="GO" id="GO:0005524">
    <property type="term" value="F:ATP binding"/>
    <property type="evidence" value="ECO:0007669"/>
    <property type="project" value="UniProtKB-KW"/>
</dbReference>
<protein>
    <recommendedName>
        <fullName evidence="13">HAMP domain-containing protein</fullName>
    </recommendedName>
</protein>
<keyword evidence="8" id="KW-0067">ATP-binding</keyword>
<dbReference type="GO" id="GO:0000155">
    <property type="term" value="F:phosphorelay sensor kinase activity"/>
    <property type="evidence" value="ECO:0007669"/>
    <property type="project" value="InterPro"/>
</dbReference>
<dbReference type="Pfam" id="PF00672">
    <property type="entry name" value="HAMP"/>
    <property type="match status" value="1"/>
</dbReference>
<reference evidence="14 15" key="1">
    <citation type="journal article" date="2009" name="Int. J. Syst. Evol. Microbiol.">
        <title>Paenibacillus contaminans sp. nov., isolated from a contaminated laboratory plate.</title>
        <authorList>
            <person name="Chou J.H."/>
            <person name="Lee J.H."/>
            <person name="Lin M.C."/>
            <person name="Chang P.S."/>
            <person name="Arun A.B."/>
            <person name="Young C.C."/>
            <person name="Chen W.M."/>
        </authorList>
    </citation>
    <scope>NUCLEOTIDE SEQUENCE [LARGE SCALE GENOMIC DNA]</scope>
    <source>
        <strain evidence="14 15">CKOBP-6</strain>
    </source>
</reference>
<evidence type="ECO:0000256" key="7">
    <source>
        <dbReference type="ARBA" id="ARBA00022777"/>
    </source>
</evidence>
<evidence type="ECO:0000256" key="11">
    <source>
        <dbReference type="ARBA" id="ARBA00023136"/>
    </source>
</evidence>
<dbReference type="SUPFAM" id="SSF158472">
    <property type="entry name" value="HAMP domain-like"/>
    <property type="match status" value="1"/>
</dbReference>
<dbReference type="Gene3D" id="1.10.8.500">
    <property type="entry name" value="HAMP domain in histidine kinase"/>
    <property type="match status" value="1"/>
</dbReference>
<dbReference type="CDD" id="cd06225">
    <property type="entry name" value="HAMP"/>
    <property type="match status" value="1"/>
</dbReference>
<dbReference type="PANTHER" id="PTHR34220:SF11">
    <property type="entry name" value="SENSOR PROTEIN KINASE HPTS"/>
    <property type="match status" value="1"/>
</dbReference>
<feature type="domain" description="HAMP" evidence="13">
    <location>
        <begin position="324"/>
        <end position="376"/>
    </location>
</feature>
<keyword evidence="7" id="KW-0418">Kinase</keyword>
<dbReference type="InterPro" id="IPR036890">
    <property type="entry name" value="HATPase_C_sf"/>
</dbReference>
<name>A0A329LTV6_9BACL</name>
<keyword evidence="11 12" id="KW-0472">Membrane</keyword>
<evidence type="ECO:0000256" key="1">
    <source>
        <dbReference type="ARBA" id="ARBA00004651"/>
    </source>
</evidence>
<evidence type="ECO:0000259" key="13">
    <source>
        <dbReference type="PROSITE" id="PS50885"/>
    </source>
</evidence>
<dbReference type="Proteomes" id="UP000250369">
    <property type="component" value="Unassembled WGS sequence"/>
</dbReference>
<feature type="transmembrane region" description="Helical" evidence="12">
    <location>
        <begin position="306"/>
        <end position="324"/>
    </location>
</feature>
<proteinExistence type="predicted"/>
<dbReference type="Pfam" id="PF02518">
    <property type="entry name" value="HATPase_c"/>
    <property type="match status" value="1"/>
</dbReference>
<keyword evidence="15" id="KW-1185">Reference proteome</keyword>
<dbReference type="Gene3D" id="3.30.450.20">
    <property type="entry name" value="PAS domain"/>
    <property type="match status" value="1"/>
</dbReference>
<keyword evidence="2" id="KW-1003">Cell membrane</keyword>
<evidence type="ECO:0000313" key="14">
    <source>
        <dbReference type="EMBL" id="RAV10596.1"/>
    </source>
</evidence>
<dbReference type="PROSITE" id="PS50885">
    <property type="entry name" value="HAMP"/>
    <property type="match status" value="1"/>
</dbReference>
<dbReference type="Gene3D" id="3.30.565.10">
    <property type="entry name" value="Histidine kinase-like ATPase, C-terminal domain"/>
    <property type="match status" value="1"/>
</dbReference>
<dbReference type="SUPFAM" id="SSF55874">
    <property type="entry name" value="ATPase domain of HSP90 chaperone/DNA topoisomerase II/histidine kinase"/>
    <property type="match status" value="1"/>
</dbReference>
<evidence type="ECO:0000313" key="15">
    <source>
        <dbReference type="Proteomes" id="UP000250369"/>
    </source>
</evidence>
<dbReference type="Pfam" id="PF06580">
    <property type="entry name" value="His_kinase"/>
    <property type="match status" value="1"/>
</dbReference>
<evidence type="ECO:0000256" key="4">
    <source>
        <dbReference type="ARBA" id="ARBA00022679"/>
    </source>
</evidence>